<dbReference type="OMA" id="SWESHRS"/>
<reference evidence="1" key="1">
    <citation type="submission" date="2025-08" db="UniProtKB">
        <authorList>
            <consortium name="Ensembl"/>
        </authorList>
    </citation>
    <scope>IDENTIFICATION</scope>
</reference>
<keyword evidence="2" id="KW-1185">Reference proteome</keyword>
<sequence length="153" mass="17633">MVNKDMNGFPVKKCSAFQFFKKRVRRWIKSPMVNVEKHPHASLKYPGPTVMNLPAGDSELEPPFCQTCLSDHPFQRGIAPQEAESCSWESQRNSKVSHPFLPTNFVYLFCTDNRSVLAMDLYLRDCVPLEEMFQNLKLCSPRLLCTSRLCFLP</sequence>
<dbReference type="AlphaFoldDB" id="A0A8C9NA39"/>
<organism evidence="1 2">
    <name type="scientific">Serinus canaria</name>
    <name type="common">Island canary</name>
    <name type="synonym">Fringilla canaria</name>
    <dbReference type="NCBI Taxonomy" id="9135"/>
    <lineage>
        <taxon>Eukaryota</taxon>
        <taxon>Metazoa</taxon>
        <taxon>Chordata</taxon>
        <taxon>Craniata</taxon>
        <taxon>Vertebrata</taxon>
        <taxon>Euteleostomi</taxon>
        <taxon>Archelosauria</taxon>
        <taxon>Archosauria</taxon>
        <taxon>Dinosauria</taxon>
        <taxon>Saurischia</taxon>
        <taxon>Theropoda</taxon>
        <taxon>Coelurosauria</taxon>
        <taxon>Aves</taxon>
        <taxon>Neognathae</taxon>
        <taxon>Neoaves</taxon>
        <taxon>Telluraves</taxon>
        <taxon>Australaves</taxon>
        <taxon>Passeriformes</taxon>
        <taxon>Passeroidea</taxon>
        <taxon>Fringillidae</taxon>
        <taxon>Carduelinae</taxon>
        <taxon>Serinus</taxon>
    </lineage>
</organism>
<evidence type="ECO:0000313" key="1">
    <source>
        <dbReference type="Ensembl" id="ENSSCAP00000015068.1"/>
    </source>
</evidence>
<dbReference type="Proteomes" id="UP000694409">
    <property type="component" value="Unassembled WGS sequence"/>
</dbReference>
<accession>A0A8C9NA39</accession>
<name>A0A8C9NA39_SERCA</name>
<reference evidence="1" key="2">
    <citation type="submission" date="2025-09" db="UniProtKB">
        <authorList>
            <consortium name="Ensembl"/>
        </authorList>
    </citation>
    <scope>IDENTIFICATION</scope>
</reference>
<dbReference type="Ensembl" id="ENSSCAT00000016879.1">
    <property type="protein sequence ID" value="ENSSCAP00000015068.1"/>
    <property type="gene ID" value="ENSSCAG00000011048.1"/>
</dbReference>
<evidence type="ECO:0000313" key="2">
    <source>
        <dbReference type="Proteomes" id="UP000694409"/>
    </source>
</evidence>
<dbReference type="GeneTree" id="ENSGT00680000101596"/>
<proteinExistence type="predicted"/>
<protein>
    <submittedName>
        <fullName evidence="1">Uncharacterized protein</fullName>
    </submittedName>
</protein>